<comment type="catalytic activity">
    <reaction evidence="10">
        <text>di-trans,octa-cis-undecaprenyl diphospho-N-acetyl-alpha-D-muramoyl-L-alanyl-D-glutamyl-meso-2,6-diaminopimeloyl-D-alanyl-D-alanine + UDP-N-acetyl-alpha-D-glucosamine = di-trans,octa-cis-undecaprenyl diphospho-[N-acetyl-alpha-D-glucosaminyl-(1-&gt;4)]-N-acetyl-alpha-D-muramoyl-L-alanyl-D-glutamyl-meso-2,6-diaminopimeloyl-D-alanyl-D-alanine + UDP + H(+)</text>
        <dbReference type="Rhea" id="RHEA:31227"/>
        <dbReference type="ChEBI" id="CHEBI:15378"/>
        <dbReference type="ChEBI" id="CHEBI:57705"/>
        <dbReference type="ChEBI" id="CHEBI:58223"/>
        <dbReference type="ChEBI" id="CHEBI:61387"/>
        <dbReference type="ChEBI" id="CHEBI:61388"/>
        <dbReference type="EC" id="2.4.1.227"/>
    </reaction>
</comment>
<evidence type="ECO:0000256" key="1">
    <source>
        <dbReference type="ARBA" id="ARBA00022475"/>
    </source>
</evidence>
<feature type="binding site" evidence="10">
    <location>
        <position position="195"/>
    </location>
    <ligand>
        <name>UDP-N-acetyl-alpha-D-glucosamine</name>
        <dbReference type="ChEBI" id="CHEBI:57705"/>
    </ligand>
</feature>
<keyword evidence="9 10" id="KW-0961">Cell wall biogenesis/degradation</keyword>
<feature type="binding site" evidence="10">
    <location>
        <position position="124"/>
    </location>
    <ligand>
        <name>UDP-N-acetyl-alpha-D-glucosamine</name>
        <dbReference type="ChEBI" id="CHEBI:57705"/>
    </ligand>
</feature>
<dbReference type="EC" id="2.4.1.227" evidence="10"/>
<dbReference type="NCBIfam" id="TIGR01133">
    <property type="entry name" value="murG"/>
    <property type="match status" value="1"/>
</dbReference>
<keyword evidence="3 10" id="KW-0328">Glycosyltransferase</keyword>
<keyword evidence="6 10" id="KW-0573">Peptidoglycan synthesis</keyword>
<dbReference type="OrthoDB" id="9808936at2"/>
<evidence type="ECO:0000256" key="3">
    <source>
        <dbReference type="ARBA" id="ARBA00022676"/>
    </source>
</evidence>
<name>A0A7J5B2R5_9MICO</name>
<dbReference type="PANTHER" id="PTHR21015:SF22">
    <property type="entry name" value="GLYCOSYLTRANSFERASE"/>
    <property type="match status" value="1"/>
</dbReference>
<evidence type="ECO:0000256" key="10">
    <source>
        <dbReference type="HAMAP-Rule" id="MF_00033"/>
    </source>
</evidence>
<accession>A0A7J5B2R5</accession>
<dbReference type="Proteomes" id="UP000490386">
    <property type="component" value="Unassembled WGS sequence"/>
</dbReference>
<evidence type="ECO:0000256" key="8">
    <source>
        <dbReference type="ARBA" id="ARBA00023306"/>
    </source>
</evidence>
<proteinExistence type="inferred from homology"/>
<keyword evidence="5 10" id="KW-0133">Cell shape</keyword>
<dbReference type="AlphaFoldDB" id="A0A7J5B2R5"/>
<evidence type="ECO:0000256" key="4">
    <source>
        <dbReference type="ARBA" id="ARBA00022679"/>
    </source>
</evidence>
<evidence type="ECO:0000256" key="9">
    <source>
        <dbReference type="ARBA" id="ARBA00023316"/>
    </source>
</evidence>
<dbReference type="GO" id="GO:0051301">
    <property type="term" value="P:cell division"/>
    <property type="evidence" value="ECO:0007669"/>
    <property type="project" value="UniProtKB-KW"/>
</dbReference>
<dbReference type="InterPro" id="IPR004276">
    <property type="entry name" value="GlycoTrans_28_N"/>
</dbReference>
<comment type="similarity">
    <text evidence="10">Belongs to the glycosyltransferase 28 family. MurG subfamily.</text>
</comment>
<feature type="domain" description="Glycosyltransferase family 28 N-terminal" evidence="11">
    <location>
        <begin position="5"/>
        <end position="142"/>
    </location>
</feature>
<dbReference type="GO" id="GO:0008360">
    <property type="term" value="P:regulation of cell shape"/>
    <property type="evidence" value="ECO:0007669"/>
    <property type="project" value="UniProtKB-KW"/>
</dbReference>
<comment type="function">
    <text evidence="10">Cell wall formation. Catalyzes the transfer of a GlcNAc subunit on undecaprenyl-pyrophosphoryl-MurNAc-pentapeptide (lipid intermediate I) to form undecaprenyl-pyrophosphoryl-MurNAc-(pentapeptide)GlcNAc (lipid intermediate II).</text>
</comment>
<evidence type="ECO:0000256" key="2">
    <source>
        <dbReference type="ARBA" id="ARBA00022618"/>
    </source>
</evidence>
<dbReference type="InterPro" id="IPR007235">
    <property type="entry name" value="Glyco_trans_28_C"/>
</dbReference>
<comment type="caution">
    <text evidence="10">Lacks conserved residue(s) required for the propagation of feature annotation.</text>
</comment>
<evidence type="ECO:0000256" key="5">
    <source>
        <dbReference type="ARBA" id="ARBA00022960"/>
    </source>
</evidence>
<feature type="binding site" evidence="10">
    <location>
        <begin position="11"/>
        <end position="13"/>
    </location>
    <ligand>
        <name>UDP-N-acetyl-alpha-D-glucosamine</name>
        <dbReference type="ChEBI" id="CHEBI:57705"/>
    </ligand>
</feature>
<dbReference type="GO" id="GO:0071555">
    <property type="term" value="P:cell wall organization"/>
    <property type="evidence" value="ECO:0007669"/>
    <property type="project" value="UniProtKB-KW"/>
</dbReference>
<dbReference type="RefSeq" id="WP_151423397.1">
    <property type="nucleotide sequence ID" value="NZ_WBJX01000002.1"/>
</dbReference>
<evidence type="ECO:0000259" key="11">
    <source>
        <dbReference type="Pfam" id="PF03033"/>
    </source>
</evidence>
<feature type="binding site" evidence="10">
    <location>
        <position position="288"/>
    </location>
    <ligand>
        <name>UDP-N-acetyl-alpha-D-glucosamine</name>
        <dbReference type="ChEBI" id="CHEBI:57705"/>
    </ligand>
</feature>
<comment type="subcellular location">
    <subcellularLocation>
        <location evidence="10">Cell membrane</location>
        <topology evidence="10">Peripheral membrane protein</topology>
        <orientation evidence="10">Cytoplasmic side</orientation>
    </subcellularLocation>
</comment>
<keyword evidence="14" id="KW-1185">Reference proteome</keyword>
<dbReference type="GO" id="GO:0009252">
    <property type="term" value="P:peptidoglycan biosynthetic process"/>
    <property type="evidence" value="ECO:0007669"/>
    <property type="project" value="UniProtKB-UniRule"/>
</dbReference>
<gene>
    <name evidence="10 13" type="primary">murG</name>
    <name evidence="13" type="ORF">F8O03_07930</name>
</gene>
<comment type="pathway">
    <text evidence="10">Cell wall biogenesis; peptidoglycan biosynthesis.</text>
</comment>
<dbReference type="GO" id="GO:0005975">
    <property type="term" value="P:carbohydrate metabolic process"/>
    <property type="evidence" value="ECO:0007669"/>
    <property type="project" value="InterPro"/>
</dbReference>
<dbReference type="HAMAP" id="MF_00033">
    <property type="entry name" value="MurG"/>
    <property type="match status" value="1"/>
</dbReference>
<dbReference type="PANTHER" id="PTHR21015">
    <property type="entry name" value="UDP-N-ACETYLGLUCOSAMINE--N-ACETYLMURAMYL-(PENTAPEPTIDE) PYROPHOSPHORYL-UNDECAPRENOL N-ACETYLGLUCOSAMINE TRANSFERASE 1"/>
    <property type="match status" value="1"/>
</dbReference>
<reference evidence="13 14" key="1">
    <citation type="submission" date="2019-09" db="EMBL/GenBank/DDBJ databases">
        <title>Phylogeny of genus Pseudoclavibacter and closely related genus.</title>
        <authorList>
            <person name="Li Y."/>
        </authorList>
    </citation>
    <scope>NUCLEOTIDE SEQUENCE [LARGE SCALE GENOMIC DNA]</scope>
    <source>
        <strain evidence="13 14">THG-MD12</strain>
    </source>
</reference>
<comment type="caution">
    <text evidence="13">The sequence shown here is derived from an EMBL/GenBank/DDBJ whole genome shotgun (WGS) entry which is preliminary data.</text>
</comment>
<keyword evidence="8 10" id="KW-0131">Cell cycle</keyword>
<dbReference type="SUPFAM" id="SSF53756">
    <property type="entry name" value="UDP-Glycosyltransferase/glycogen phosphorylase"/>
    <property type="match status" value="1"/>
</dbReference>
<feature type="domain" description="Glycosyl transferase family 28 C-terminal" evidence="12">
    <location>
        <begin position="188"/>
        <end position="346"/>
    </location>
</feature>
<dbReference type="Pfam" id="PF03033">
    <property type="entry name" value="Glyco_transf_28"/>
    <property type="match status" value="1"/>
</dbReference>
<protein>
    <recommendedName>
        <fullName evidence="10">UDP-N-acetylglucosamine--N-acetylmuramyl-(pentapeptide) pyrophosphoryl-undecaprenol N-acetylglucosamine transferase</fullName>
        <ecNumber evidence="10">2.4.1.227</ecNumber>
    </recommendedName>
    <alternativeName>
        <fullName evidence="10">Undecaprenyl-PP-MurNAc-pentapeptide-UDPGlcNAc GlcNAc transferase</fullName>
    </alternativeName>
</protein>
<organism evidence="13 14">
    <name type="scientific">Pseudoclavibacter terrae</name>
    <dbReference type="NCBI Taxonomy" id="1530195"/>
    <lineage>
        <taxon>Bacteria</taxon>
        <taxon>Bacillati</taxon>
        <taxon>Actinomycetota</taxon>
        <taxon>Actinomycetes</taxon>
        <taxon>Micrococcales</taxon>
        <taxon>Microbacteriaceae</taxon>
        <taxon>Pseudoclavibacter</taxon>
    </lineage>
</organism>
<dbReference type="GO" id="GO:0005886">
    <property type="term" value="C:plasma membrane"/>
    <property type="evidence" value="ECO:0007669"/>
    <property type="project" value="UniProtKB-SubCell"/>
</dbReference>
<dbReference type="Gene3D" id="3.40.50.2000">
    <property type="entry name" value="Glycogen Phosphorylase B"/>
    <property type="match status" value="2"/>
</dbReference>
<evidence type="ECO:0000259" key="12">
    <source>
        <dbReference type="Pfam" id="PF04101"/>
    </source>
</evidence>
<dbReference type="UniPathway" id="UPA00219"/>
<keyword evidence="1 10" id="KW-1003">Cell membrane</keyword>
<evidence type="ECO:0000313" key="14">
    <source>
        <dbReference type="Proteomes" id="UP000490386"/>
    </source>
</evidence>
<dbReference type="Pfam" id="PF04101">
    <property type="entry name" value="Glyco_tran_28_C"/>
    <property type="match status" value="1"/>
</dbReference>
<dbReference type="InterPro" id="IPR006009">
    <property type="entry name" value="GlcNAc_MurG"/>
</dbReference>
<keyword evidence="2 10" id="KW-0132">Cell division</keyword>
<dbReference type="EMBL" id="WBJX01000002">
    <property type="protein sequence ID" value="KAB1638317.1"/>
    <property type="molecule type" value="Genomic_DNA"/>
</dbReference>
<dbReference type="GO" id="GO:0050511">
    <property type="term" value="F:undecaprenyldiphospho-muramoylpentapeptide beta-N-acetylglucosaminyltransferase activity"/>
    <property type="evidence" value="ECO:0007669"/>
    <property type="project" value="UniProtKB-UniRule"/>
</dbReference>
<keyword evidence="7 10" id="KW-0472">Membrane</keyword>
<evidence type="ECO:0000313" key="13">
    <source>
        <dbReference type="EMBL" id="KAB1638317.1"/>
    </source>
</evidence>
<dbReference type="CDD" id="cd03785">
    <property type="entry name" value="GT28_MurG"/>
    <property type="match status" value="1"/>
</dbReference>
<evidence type="ECO:0000256" key="6">
    <source>
        <dbReference type="ARBA" id="ARBA00022984"/>
    </source>
</evidence>
<feature type="binding site" evidence="10">
    <location>
        <position position="161"/>
    </location>
    <ligand>
        <name>UDP-N-acetyl-alpha-D-glucosamine</name>
        <dbReference type="ChEBI" id="CHEBI:57705"/>
    </ligand>
</feature>
<keyword evidence="4 10" id="KW-0808">Transferase</keyword>
<sequence>MTNYLLAGGGTAGHVNPLLAVADALRERDPDSKILVLGTKEGLEARLVPARGYELLTIPKLPFPRRPGMQVLTFLPRLRETVASVRRMLDEHSIDAVAGFGGYAAAPAYLAARGRVPTVVHEANAHPGMANKLGARWAKRVGVAFDGTPLRGAVTVGMPLRAEIEHLDRAAKRDEAVEFFGLAPDRRTLLVTGGSLGARRVNETVRAVVPELISEGWQVLHLVGGLSKFEHDHVEGYHVLEYCDRMDLAFAAADLVVARAGASTVSELGVVGLPAVYIPYPAATGDHQTTNIRSVLSAGGAIRVADADFSPEWASKELLALARDDDRRARMEQATRASAQRDGASRVVALLDQAVEDARTG</sequence>
<evidence type="ECO:0000256" key="7">
    <source>
        <dbReference type="ARBA" id="ARBA00023136"/>
    </source>
</evidence>